<evidence type="ECO:0000256" key="1">
    <source>
        <dbReference type="SAM" id="SignalP"/>
    </source>
</evidence>
<evidence type="ECO:0000313" key="3">
    <source>
        <dbReference type="Proteomes" id="UP001381693"/>
    </source>
</evidence>
<name>A0AAN9A0V4_HALRR</name>
<dbReference type="EMBL" id="JAXCGZ010017387">
    <property type="protein sequence ID" value="KAK7068185.1"/>
    <property type="molecule type" value="Genomic_DNA"/>
</dbReference>
<sequence length="112" mass="12793">MGKLFLWLTLVTICCLGPAVLGNVISPSLIPNPWICPRNAKKECCSYPMFSDKFIFCIKKYRCLPVCEVPDCIDVMCPAIYCPEPVYKPGGCCPYCYDYEIYEKKQRELGED</sequence>
<feature type="signal peptide" evidence="1">
    <location>
        <begin position="1"/>
        <end position="22"/>
    </location>
</feature>
<protein>
    <submittedName>
        <fullName evidence="2">Uncharacterized protein</fullName>
    </submittedName>
</protein>
<comment type="caution">
    <text evidence="2">The sequence shown here is derived from an EMBL/GenBank/DDBJ whole genome shotgun (WGS) entry which is preliminary data.</text>
</comment>
<evidence type="ECO:0000313" key="2">
    <source>
        <dbReference type="EMBL" id="KAK7068185.1"/>
    </source>
</evidence>
<keyword evidence="1" id="KW-0732">Signal</keyword>
<dbReference type="AlphaFoldDB" id="A0AAN9A0V4"/>
<proteinExistence type="predicted"/>
<gene>
    <name evidence="2" type="ORF">SK128_013542</name>
</gene>
<keyword evidence="3" id="KW-1185">Reference proteome</keyword>
<accession>A0AAN9A0V4</accession>
<reference evidence="2 3" key="1">
    <citation type="submission" date="2023-11" db="EMBL/GenBank/DDBJ databases">
        <title>Halocaridina rubra genome assembly.</title>
        <authorList>
            <person name="Smith C."/>
        </authorList>
    </citation>
    <scope>NUCLEOTIDE SEQUENCE [LARGE SCALE GENOMIC DNA]</scope>
    <source>
        <strain evidence="2">EP-1</strain>
        <tissue evidence="2">Whole</tissue>
    </source>
</reference>
<dbReference type="Proteomes" id="UP001381693">
    <property type="component" value="Unassembled WGS sequence"/>
</dbReference>
<feature type="chain" id="PRO_5043049480" evidence="1">
    <location>
        <begin position="23"/>
        <end position="112"/>
    </location>
</feature>
<organism evidence="2 3">
    <name type="scientific">Halocaridina rubra</name>
    <name type="common">Hawaiian red shrimp</name>
    <dbReference type="NCBI Taxonomy" id="373956"/>
    <lineage>
        <taxon>Eukaryota</taxon>
        <taxon>Metazoa</taxon>
        <taxon>Ecdysozoa</taxon>
        <taxon>Arthropoda</taxon>
        <taxon>Crustacea</taxon>
        <taxon>Multicrustacea</taxon>
        <taxon>Malacostraca</taxon>
        <taxon>Eumalacostraca</taxon>
        <taxon>Eucarida</taxon>
        <taxon>Decapoda</taxon>
        <taxon>Pleocyemata</taxon>
        <taxon>Caridea</taxon>
        <taxon>Atyoidea</taxon>
        <taxon>Atyidae</taxon>
        <taxon>Halocaridina</taxon>
    </lineage>
</organism>